<dbReference type="Gene3D" id="3.10.560.10">
    <property type="entry name" value="Outer membrane lipoprotein wza domain like"/>
    <property type="match status" value="1"/>
</dbReference>
<protein>
    <submittedName>
        <fullName evidence="4">Polysaccharide export protein</fullName>
    </submittedName>
</protein>
<proteinExistence type="predicted"/>
<organism evidence="4 5">
    <name type="scientific">Sphingomonas caseinilyticus</name>
    <dbReference type="NCBI Taxonomy" id="2908205"/>
    <lineage>
        <taxon>Bacteria</taxon>
        <taxon>Pseudomonadati</taxon>
        <taxon>Pseudomonadota</taxon>
        <taxon>Alphaproteobacteria</taxon>
        <taxon>Sphingomonadales</taxon>
        <taxon>Sphingomonadaceae</taxon>
        <taxon>Sphingomonas</taxon>
    </lineage>
</organism>
<keyword evidence="5" id="KW-1185">Reference proteome</keyword>
<accession>A0ABT0RQQ8</accession>
<dbReference type="InterPro" id="IPR019554">
    <property type="entry name" value="Soluble_ligand-bd"/>
</dbReference>
<keyword evidence="1" id="KW-0732">Signal</keyword>
<evidence type="ECO:0000259" key="2">
    <source>
        <dbReference type="Pfam" id="PF02563"/>
    </source>
</evidence>
<dbReference type="InterPro" id="IPR003715">
    <property type="entry name" value="Poly_export_N"/>
</dbReference>
<dbReference type="Gene3D" id="3.30.1950.10">
    <property type="entry name" value="wza like domain"/>
    <property type="match status" value="1"/>
</dbReference>
<comment type="caution">
    <text evidence="4">The sequence shown here is derived from an EMBL/GenBank/DDBJ whole genome shotgun (WGS) entry which is preliminary data.</text>
</comment>
<evidence type="ECO:0000259" key="3">
    <source>
        <dbReference type="Pfam" id="PF10531"/>
    </source>
</evidence>
<dbReference type="InterPro" id="IPR049712">
    <property type="entry name" value="Poly_export"/>
</dbReference>
<dbReference type="EMBL" id="JAMGBA010000001">
    <property type="protein sequence ID" value="MCL6697359.1"/>
    <property type="molecule type" value="Genomic_DNA"/>
</dbReference>
<dbReference type="Pfam" id="PF02563">
    <property type="entry name" value="Poly_export"/>
    <property type="match status" value="1"/>
</dbReference>
<feature type="domain" description="Soluble ligand binding" evidence="3">
    <location>
        <begin position="122"/>
        <end position="170"/>
    </location>
</feature>
<dbReference type="PANTHER" id="PTHR33619">
    <property type="entry name" value="POLYSACCHARIDE EXPORT PROTEIN GFCE-RELATED"/>
    <property type="match status" value="1"/>
</dbReference>
<gene>
    <name evidence="4" type="ORF">LZ496_00945</name>
</gene>
<evidence type="ECO:0000256" key="1">
    <source>
        <dbReference type="ARBA" id="ARBA00022729"/>
    </source>
</evidence>
<dbReference type="Pfam" id="PF10531">
    <property type="entry name" value="SLBB"/>
    <property type="match status" value="1"/>
</dbReference>
<reference evidence="4 5" key="1">
    <citation type="submission" date="2022-05" db="EMBL/GenBank/DDBJ databases">
        <authorList>
            <person name="Jo J.-H."/>
            <person name="Im W.-T."/>
        </authorList>
    </citation>
    <scope>NUCLEOTIDE SEQUENCE [LARGE SCALE GENOMIC DNA]</scope>
    <source>
        <strain evidence="4 5">NSE70-1</strain>
    </source>
</reference>
<evidence type="ECO:0000313" key="5">
    <source>
        <dbReference type="Proteomes" id="UP001203410"/>
    </source>
</evidence>
<feature type="domain" description="Polysaccharide export protein N-terminal" evidence="2">
    <location>
        <begin position="41"/>
        <end position="114"/>
    </location>
</feature>
<dbReference type="PANTHER" id="PTHR33619:SF3">
    <property type="entry name" value="POLYSACCHARIDE EXPORT PROTEIN GFCE-RELATED"/>
    <property type="match status" value="1"/>
</dbReference>
<dbReference type="Proteomes" id="UP001203410">
    <property type="component" value="Unassembled WGS sequence"/>
</dbReference>
<dbReference type="RefSeq" id="WP_249902734.1">
    <property type="nucleotide sequence ID" value="NZ_JAMGBA010000001.1"/>
</dbReference>
<sequence>MPALLLAGLALASCADSPGGPIPYNVSSFGVPDSPALVPLEAGYKIAPLDTLTVKVFKMPDLSGDYDVDLAGNISMPLVGELRAYDLTTAELDESLTQKLGAKYLENPDVSVGIKSSTRRSVTVDGAVNRAGSYPVSGPTTLMQAVAAAGGAREDANIRRVAIFRTIGGQRQAAAFDLQGIRRGEANDPPVYAGDIVIIDGSAIKAAQKQILQSFPLLSIFSPL</sequence>
<evidence type="ECO:0000313" key="4">
    <source>
        <dbReference type="EMBL" id="MCL6697359.1"/>
    </source>
</evidence>
<name>A0ABT0RQQ8_9SPHN</name>